<reference evidence="2" key="1">
    <citation type="journal article" date="2015" name="Nature">
        <title>Complex archaea that bridge the gap between prokaryotes and eukaryotes.</title>
        <authorList>
            <person name="Spang A."/>
            <person name="Saw J.H."/>
            <person name="Jorgensen S.L."/>
            <person name="Zaremba-Niedzwiedzka K."/>
            <person name="Martijn J."/>
            <person name="Lind A.E."/>
            <person name="van Eijk R."/>
            <person name="Schleper C."/>
            <person name="Guy L."/>
            <person name="Ettema T.J."/>
        </authorList>
    </citation>
    <scope>NUCLEOTIDE SEQUENCE</scope>
</reference>
<dbReference type="EMBL" id="LAZR01024074">
    <property type="protein sequence ID" value="KKL76352.1"/>
    <property type="molecule type" value="Genomic_DNA"/>
</dbReference>
<dbReference type="AlphaFoldDB" id="A0A0F9HMH7"/>
<name>A0A0F9HMH7_9ZZZZ</name>
<proteinExistence type="predicted"/>
<feature type="transmembrane region" description="Helical" evidence="1">
    <location>
        <begin position="28"/>
        <end position="46"/>
    </location>
</feature>
<comment type="caution">
    <text evidence="2">The sequence shown here is derived from an EMBL/GenBank/DDBJ whole genome shotgun (WGS) entry which is preliminary data.</text>
</comment>
<keyword evidence="1" id="KW-1133">Transmembrane helix</keyword>
<protein>
    <submittedName>
        <fullName evidence="2">Uncharacterized protein</fullName>
    </submittedName>
</protein>
<keyword evidence="1" id="KW-0812">Transmembrane</keyword>
<evidence type="ECO:0000313" key="2">
    <source>
        <dbReference type="EMBL" id="KKL76352.1"/>
    </source>
</evidence>
<evidence type="ECO:0000256" key="1">
    <source>
        <dbReference type="SAM" id="Phobius"/>
    </source>
</evidence>
<organism evidence="2">
    <name type="scientific">marine sediment metagenome</name>
    <dbReference type="NCBI Taxonomy" id="412755"/>
    <lineage>
        <taxon>unclassified sequences</taxon>
        <taxon>metagenomes</taxon>
        <taxon>ecological metagenomes</taxon>
    </lineage>
</organism>
<gene>
    <name evidence="2" type="ORF">LCGC14_2045720</name>
</gene>
<accession>A0A0F9HMH7</accession>
<sequence>MLIFIHLVKNGRVQVDSLIVNRGIMKKYVILALGLLFLGGCATPTANSPVINVNKIVYNGIFVGSCMKDDKGRVSCPKVKHDGAITSTYTTGTDIKPVVKATQKTTASPTFDTKVTPGP</sequence>
<keyword evidence="1" id="KW-0472">Membrane</keyword>